<proteinExistence type="predicted"/>
<dbReference type="RefSeq" id="WP_094362486.1">
    <property type="nucleotide sequence ID" value="NZ_NMVQ01000001.1"/>
</dbReference>
<evidence type="ECO:0000256" key="1">
    <source>
        <dbReference type="SAM" id="Phobius"/>
    </source>
</evidence>
<dbReference type="OrthoDB" id="9810847at2"/>
<keyword evidence="3" id="KW-1185">Reference proteome</keyword>
<reference evidence="2 3" key="1">
    <citation type="submission" date="2017-07" db="EMBL/GenBank/DDBJ databases">
        <title>Draft whole genome sequences of clinical Proprionibacteriaceae strains.</title>
        <authorList>
            <person name="Bernier A.-M."/>
            <person name="Bernard K."/>
            <person name="Domingo M.-C."/>
        </authorList>
    </citation>
    <scope>NUCLEOTIDE SEQUENCE [LARGE SCALE GENOMIC DNA]</scope>
    <source>
        <strain evidence="2 3">NML 130396</strain>
    </source>
</reference>
<dbReference type="InterPro" id="IPR007165">
    <property type="entry name" value="Phage_holin_4_2"/>
</dbReference>
<sequence length="130" mass="13466">MRTAIRVIATALAVAVAALLVPGIDVRGSSTPALIGTVLAVAVIIGLVNAFVKPIVEFFTGCLIWLTLGLFLLVVNALMLLLTSWLAGNLGLGFHVSGFWAAVFGAIVISLVSGLVTALVDRPRSRRTAG</sequence>
<evidence type="ECO:0000313" key="2">
    <source>
        <dbReference type="EMBL" id="OYO25277.1"/>
    </source>
</evidence>
<evidence type="ECO:0000313" key="3">
    <source>
        <dbReference type="Proteomes" id="UP000216311"/>
    </source>
</evidence>
<protein>
    <recommendedName>
        <fullName evidence="4">Phage holin family protein</fullName>
    </recommendedName>
</protein>
<dbReference type="Proteomes" id="UP000216311">
    <property type="component" value="Unassembled WGS sequence"/>
</dbReference>
<dbReference type="Pfam" id="PF04020">
    <property type="entry name" value="Phage_holin_4_2"/>
    <property type="match status" value="1"/>
</dbReference>
<evidence type="ECO:0008006" key="4">
    <source>
        <dbReference type="Google" id="ProtNLM"/>
    </source>
</evidence>
<keyword evidence="1" id="KW-0812">Transmembrane</keyword>
<name>A0A255HC66_9ACTN</name>
<dbReference type="PANTHER" id="PTHR37309:SF1">
    <property type="entry name" value="SLR0284 PROTEIN"/>
    <property type="match status" value="1"/>
</dbReference>
<dbReference type="PANTHER" id="PTHR37309">
    <property type="entry name" value="SLR0284 PROTEIN"/>
    <property type="match status" value="1"/>
</dbReference>
<gene>
    <name evidence="2" type="ORF">CGZ93_02200</name>
</gene>
<dbReference type="EMBL" id="NMVQ01000001">
    <property type="protein sequence ID" value="OYO25277.1"/>
    <property type="molecule type" value="Genomic_DNA"/>
</dbReference>
<dbReference type="AlphaFoldDB" id="A0A255HC66"/>
<keyword evidence="1" id="KW-0472">Membrane</keyword>
<feature type="transmembrane region" description="Helical" evidence="1">
    <location>
        <begin position="99"/>
        <end position="120"/>
    </location>
</feature>
<feature type="transmembrane region" description="Helical" evidence="1">
    <location>
        <begin position="64"/>
        <end position="87"/>
    </location>
</feature>
<feature type="transmembrane region" description="Helical" evidence="1">
    <location>
        <begin position="33"/>
        <end position="52"/>
    </location>
</feature>
<comment type="caution">
    <text evidence="2">The sequence shown here is derived from an EMBL/GenBank/DDBJ whole genome shotgun (WGS) entry which is preliminary data.</text>
</comment>
<organism evidence="2 3">
    <name type="scientific">Enemella dayhoffiae</name>
    <dbReference type="NCBI Taxonomy" id="2016507"/>
    <lineage>
        <taxon>Bacteria</taxon>
        <taxon>Bacillati</taxon>
        <taxon>Actinomycetota</taxon>
        <taxon>Actinomycetes</taxon>
        <taxon>Propionibacteriales</taxon>
        <taxon>Propionibacteriaceae</taxon>
        <taxon>Enemella</taxon>
    </lineage>
</organism>
<accession>A0A255HC66</accession>
<keyword evidence="1" id="KW-1133">Transmembrane helix</keyword>